<comment type="catalytic activity">
    <reaction evidence="7">
        <text>L-aspartate + L-glutamine + ATP + H2O = L-asparagine + L-glutamate + AMP + diphosphate + H(+)</text>
        <dbReference type="Rhea" id="RHEA:12228"/>
        <dbReference type="ChEBI" id="CHEBI:15377"/>
        <dbReference type="ChEBI" id="CHEBI:15378"/>
        <dbReference type="ChEBI" id="CHEBI:29985"/>
        <dbReference type="ChEBI" id="CHEBI:29991"/>
        <dbReference type="ChEBI" id="CHEBI:30616"/>
        <dbReference type="ChEBI" id="CHEBI:33019"/>
        <dbReference type="ChEBI" id="CHEBI:58048"/>
        <dbReference type="ChEBI" id="CHEBI:58359"/>
        <dbReference type="ChEBI" id="CHEBI:456215"/>
        <dbReference type="EC" id="6.3.5.4"/>
    </reaction>
</comment>
<accession>A0A0W0SBJ5</accession>
<dbReference type="Gene3D" id="3.60.20.10">
    <property type="entry name" value="Glutamine Phosphoribosylpyrophosphate, subunit 1, domain 1"/>
    <property type="match status" value="1"/>
</dbReference>
<evidence type="ECO:0000256" key="9">
    <source>
        <dbReference type="PIRSR" id="PIRSR001589-2"/>
    </source>
</evidence>
<reference evidence="13 15" key="2">
    <citation type="submission" date="2018-12" db="EMBL/GenBank/DDBJ databases">
        <authorList>
            <consortium name="Pathogen Informatics"/>
        </authorList>
    </citation>
    <scope>NUCLEOTIDE SEQUENCE [LARGE SCALE GENOMIC DNA]</scope>
    <source>
        <strain evidence="13 15">NCTC11976</strain>
    </source>
</reference>
<dbReference type="Proteomes" id="UP000054921">
    <property type="component" value="Unassembled WGS sequence"/>
</dbReference>
<dbReference type="PANTHER" id="PTHR43284:SF1">
    <property type="entry name" value="ASPARAGINE SYNTHETASE"/>
    <property type="match status" value="1"/>
</dbReference>
<dbReference type="GO" id="GO:0006529">
    <property type="term" value="P:asparagine biosynthetic process"/>
    <property type="evidence" value="ECO:0007669"/>
    <property type="project" value="UniProtKB-KW"/>
</dbReference>
<keyword evidence="4 9" id="KW-0547">Nucleotide-binding</keyword>
<feature type="domain" description="Glutamine amidotransferase type-2" evidence="11">
    <location>
        <begin position="2"/>
        <end position="215"/>
    </location>
</feature>
<dbReference type="NCBIfam" id="TIGR01536">
    <property type="entry name" value="asn_synth_AEB"/>
    <property type="match status" value="1"/>
</dbReference>
<name>A0A0W0SBJ5_9GAMM</name>
<keyword evidence="8" id="KW-0028">Amino-acid biosynthesis</keyword>
<dbReference type="InterPro" id="IPR001962">
    <property type="entry name" value="Asn_synthase"/>
</dbReference>
<dbReference type="STRING" id="28084.Lche_2742"/>
<evidence type="ECO:0000313" key="12">
    <source>
        <dbReference type="EMBL" id="KTC80722.1"/>
    </source>
</evidence>
<feature type="binding site" evidence="9">
    <location>
        <position position="295"/>
    </location>
    <ligand>
        <name>ATP</name>
        <dbReference type="ChEBI" id="CHEBI:30616"/>
    </ligand>
</feature>
<dbReference type="PIRSF" id="PIRSF001589">
    <property type="entry name" value="Asn_synthetase_glu-h"/>
    <property type="match status" value="1"/>
</dbReference>
<feature type="active site" description="For GATase activity" evidence="8">
    <location>
        <position position="2"/>
    </location>
</feature>
<dbReference type="Pfam" id="PF00733">
    <property type="entry name" value="Asn_synthase"/>
    <property type="match status" value="1"/>
</dbReference>
<protein>
    <recommendedName>
        <fullName evidence="3">asparagine synthase (glutamine-hydrolyzing)</fullName>
        <ecNumber evidence="3">6.3.5.4</ecNumber>
    </recommendedName>
</protein>
<dbReference type="InterPro" id="IPR014729">
    <property type="entry name" value="Rossmann-like_a/b/a_fold"/>
</dbReference>
<dbReference type="Proteomes" id="UP000277577">
    <property type="component" value="Chromosome"/>
</dbReference>
<reference evidence="12 14" key="1">
    <citation type="submission" date="2015-11" db="EMBL/GenBank/DDBJ databases">
        <title>Genomic analysis of 38 Legionella species identifies large and diverse effector repertoires.</title>
        <authorList>
            <person name="Burstein D."/>
            <person name="Amaro F."/>
            <person name="Zusman T."/>
            <person name="Lifshitz Z."/>
            <person name="Cohen O."/>
            <person name="Gilbert J.A."/>
            <person name="Pupko T."/>
            <person name="Shuman H.A."/>
            <person name="Segal G."/>
        </authorList>
    </citation>
    <scope>NUCLEOTIDE SEQUENCE [LARGE SCALE GENOMIC DNA]</scope>
    <source>
        <strain evidence="12 14">ORW</strain>
    </source>
</reference>
<dbReference type="Pfam" id="PF13522">
    <property type="entry name" value="GATase_6"/>
    <property type="match status" value="1"/>
</dbReference>
<feature type="binding site" evidence="9">
    <location>
        <position position="101"/>
    </location>
    <ligand>
        <name>L-glutamine</name>
        <dbReference type="ChEBI" id="CHEBI:58359"/>
    </ligand>
</feature>
<sequence>MCGFAGVLSRADWSSISERLLASMCDSIAHRGPNDRGTWYDAGAGIGFAHTRLSVVDLSPAGHQPMSSASGRYVIAFNGEIYNHLKLREQLKIETWRGHSDTETLLAGFETWGIEETLKRSIGMFAFALWDRLSHTLTLARDRAGEKPLYYGWNDNTFLFGSELKALKIHPHFREELDEGALALFLRHNYIPAPHSIYRNVSKLLPGTFLQLSLENPQPIIKSYWTLAGISNVESFKGDEREAVDELERLTNDAIAQQMIADVPLGAFLSGGIDSSTIVALMQAQSTRPVRTFSIGFHEKQYNEAAYAKSVAEHLGTQHTELYVSTEDALAVIPRLPFLYDEPFSDSSQIPTFLVSELAKQEVTVALTGDAGDELFCGYNRYKMTAQFWGKINKIPLTVRKAAAKLIKNFSPMTWDRFASVLPLLGRYPQTGLKLHKGAYVLSSVNAQEAYRTLISHHETPYSLLTAEGAEPNTFMDENLVHFTGLGEISKMMAMDFISYLPDDILVKVDRAAMGVSLETRVPFLDHRLIEFAWSLPLSMKLKDGQTKWPLRQILYRYVPRELIERPKMGFGIPLSDWLRGPLQNWAETLLDEQRLHQEGIFNSQPIRDMWKQHLSGKGNFSALLWNILMFQAWWEAQ</sequence>
<dbReference type="InterPro" id="IPR051786">
    <property type="entry name" value="ASN_synthetase/amidase"/>
</dbReference>
<dbReference type="InterPro" id="IPR033738">
    <property type="entry name" value="AsnB_N"/>
</dbReference>
<evidence type="ECO:0000256" key="2">
    <source>
        <dbReference type="ARBA" id="ARBA00005752"/>
    </source>
</evidence>
<evidence type="ECO:0000256" key="4">
    <source>
        <dbReference type="ARBA" id="ARBA00022741"/>
    </source>
</evidence>
<dbReference type="InterPro" id="IPR029055">
    <property type="entry name" value="Ntn_hydrolases_N"/>
</dbReference>
<dbReference type="PANTHER" id="PTHR43284">
    <property type="entry name" value="ASPARAGINE SYNTHETASE (GLUTAMINE-HYDROLYZING)"/>
    <property type="match status" value="1"/>
</dbReference>
<evidence type="ECO:0000313" key="14">
    <source>
        <dbReference type="Proteomes" id="UP000054921"/>
    </source>
</evidence>
<evidence type="ECO:0000256" key="10">
    <source>
        <dbReference type="PIRSR" id="PIRSR001589-3"/>
    </source>
</evidence>
<gene>
    <name evidence="13" type="primary">asnB_2</name>
    <name evidence="12" type="ORF">Lche_2742</name>
    <name evidence="13" type="ORF">NCTC11976_00858</name>
</gene>
<evidence type="ECO:0000256" key="7">
    <source>
        <dbReference type="ARBA" id="ARBA00048741"/>
    </source>
</evidence>
<dbReference type="SUPFAM" id="SSF56235">
    <property type="entry name" value="N-terminal nucleophile aminohydrolases (Ntn hydrolases)"/>
    <property type="match status" value="1"/>
</dbReference>
<dbReference type="GO" id="GO:0005829">
    <property type="term" value="C:cytosol"/>
    <property type="evidence" value="ECO:0007669"/>
    <property type="project" value="TreeGrafter"/>
</dbReference>
<dbReference type="SUPFAM" id="SSF52402">
    <property type="entry name" value="Adenine nucleotide alpha hydrolases-like"/>
    <property type="match status" value="1"/>
</dbReference>
<keyword evidence="8" id="KW-0061">Asparagine biosynthesis</keyword>
<dbReference type="PROSITE" id="PS51278">
    <property type="entry name" value="GATASE_TYPE_2"/>
    <property type="match status" value="1"/>
</dbReference>
<dbReference type="EC" id="6.3.5.4" evidence="3"/>
<organism evidence="12 14">
    <name type="scientific">Legionella cherrii</name>
    <dbReference type="NCBI Taxonomy" id="28084"/>
    <lineage>
        <taxon>Bacteria</taxon>
        <taxon>Pseudomonadati</taxon>
        <taxon>Pseudomonadota</taxon>
        <taxon>Gammaproteobacteria</taxon>
        <taxon>Legionellales</taxon>
        <taxon>Legionellaceae</taxon>
        <taxon>Legionella</taxon>
    </lineage>
</organism>
<dbReference type="CDD" id="cd00712">
    <property type="entry name" value="AsnB"/>
    <property type="match status" value="1"/>
</dbReference>
<proteinExistence type="inferred from homology"/>
<comment type="pathway">
    <text evidence="1">Amino-acid biosynthesis; L-asparagine biosynthesis; L-asparagine from L-aspartate (L-Gln route): step 1/1.</text>
</comment>
<dbReference type="InterPro" id="IPR017932">
    <property type="entry name" value="GATase_2_dom"/>
</dbReference>
<evidence type="ECO:0000313" key="13">
    <source>
        <dbReference type="EMBL" id="VEB34470.1"/>
    </source>
</evidence>
<evidence type="ECO:0000259" key="11">
    <source>
        <dbReference type="PROSITE" id="PS51278"/>
    </source>
</evidence>
<dbReference type="GO" id="GO:0004066">
    <property type="term" value="F:asparagine synthase (glutamine-hydrolyzing) activity"/>
    <property type="evidence" value="ECO:0007669"/>
    <property type="project" value="UniProtKB-EC"/>
</dbReference>
<keyword evidence="15" id="KW-1185">Reference proteome</keyword>
<evidence type="ECO:0000256" key="5">
    <source>
        <dbReference type="ARBA" id="ARBA00022840"/>
    </source>
</evidence>
<dbReference type="Gene3D" id="3.40.50.620">
    <property type="entry name" value="HUPs"/>
    <property type="match status" value="1"/>
</dbReference>
<dbReference type="GO" id="GO:0005524">
    <property type="term" value="F:ATP binding"/>
    <property type="evidence" value="ECO:0007669"/>
    <property type="project" value="UniProtKB-KW"/>
</dbReference>
<evidence type="ECO:0000313" key="15">
    <source>
        <dbReference type="Proteomes" id="UP000277577"/>
    </source>
</evidence>
<evidence type="ECO:0000256" key="3">
    <source>
        <dbReference type="ARBA" id="ARBA00012737"/>
    </source>
</evidence>
<dbReference type="EMBL" id="LR134173">
    <property type="protein sequence ID" value="VEB34470.1"/>
    <property type="molecule type" value="Genomic_DNA"/>
</dbReference>
<keyword evidence="5 9" id="KW-0067">ATP-binding</keyword>
<dbReference type="RefSeq" id="WP_028382495.1">
    <property type="nucleotide sequence ID" value="NZ_CAAAIT010000005.1"/>
</dbReference>
<keyword evidence="6 8" id="KW-0315">Glutamine amidotransferase</keyword>
<dbReference type="EMBL" id="LNXW01000013">
    <property type="protein sequence ID" value="KTC80722.1"/>
    <property type="molecule type" value="Genomic_DNA"/>
</dbReference>
<dbReference type="OrthoDB" id="9763290at2"/>
<dbReference type="InterPro" id="IPR006426">
    <property type="entry name" value="Asn_synth_AEB"/>
</dbReference>
<evidence type="ECO:0000256" key="8">
    <source>
        <dbReference type="PIRSR" id="PIRSR001589-1"/>
    </source>
</evidence>
<feature type="site" description="Important for beta-aspartyl-AMP intermediate formation" evidence="10">
    <location>
        <position position="370"/>
    </location>
</feature>
<keyword evidence="12" id="KW-0436">Ligase</keyword>
<dbReference type="PATRIC" id="fig|28084.5.peg.2969"/>
<dbReference type="AlphaFoldDB" id="A0A0W0SBJ5"/>
<dbReference type="CDD" id="cd01991">
    <property type="entry name" value="Asn_synthase_B_C"/>
    <property type="match status" value="1"/>
</dbReference>
<evidence type="ECO:0000256" key="1">
    <source>
        <dbReference type="ARBA" id="ARBA00005187"/>
    </source>
</evidence>
<comment type="similarity">
    <text evidence="2">Belongs to the asparagine synthetase family.</text>
</comment>
<evidence type="ECO:0000256" key="6">
    <source>
        <dbReference type="ARBA" id="ARBA00022962"/>
    </source>
</evidence>